<name>A0A6A5VZE1_9PLEO</name>
<dbReference type="PANTHER" id="PTHR31642:SF310">
    <property type="entry name" value="FATTY ALCOHOL:CAFFEOYL-COA ACYLTRANSFERASE"/>
    <property type="match status" value="1"/>
</dbReference>
<gene>
    <name evidence="2" type="ORF">P154DRAFT_477949</name>
</gene>
<dbReference type="EMBL" id="ML977717">
    <property type="protein sequence ID" value="KAF1993251.1"/>
    <property type="molecule type" value="Genomic_DNA"/>
</dbReference>
<evidence type="ECO:0000313" key="3">
    <source>
        <dbReference type="Proteomes" id="UP000799779"/>
    </source>
</evidence>
<evidence type="ECO:0000256" key="1">
    <source>
        <dbReference type="ARBA" id="ARBA00022679"/>
    </source>
</evidence>
<dbReference type="Pfam" id="PF02458">
    <property type="entry name" value="Transferase"/>
    <property type="match status" value="1"/>
</dbReference>
<reference evidence="2" key="1">
    <citation type="journal article" date="2020" name="Stud. Mycol.">
        <title>101 Dothideomycetes genomes: a test case for predicting lifestyles and emergence of pathogens.</title>
        <authorList>
            <person name="Haridas S."/>
            <person name="Albert R."/>
            <person name="Binder M."/>
            <person name="Bloem J."/>
            <person name="Labutti K."/>
            <person name="Salamov A."/>
            <person name="Andreopoulos B."/>
            <person name="Baker S."/>
            <person name="Barry K."/>
            <person name="Bills G."/>
            <person name="Bluhm B."/>
            <person name="Cannon C."/>
            <person name="Castanera R."/>
            <person name="Culley D."/>
            <person name="Daum C."/>
            <person name="Ezra D."/>
            <person name="Gonzalez J."/>
            <person name="Henrissat B."/>
            <person name="Kuo A."/>
            <person name="Liang C."/>
            <person name="Lipzen A."/>
            <person name="Lutzoni F."/>
            <person name="Magnuson J."/>
            <person name="Mondo S."/>
            <person name="Nolan M."/>
            <person name="Ohm R."/>
            <person name="Pangilinan J."/>
            <person name="Park H.-J."/>
            <person name="Ramirez L."/>
            <person name="Alfaro M."/>
            <person name="Sun H."/>
            <person name="Tritt A."/>
            <person name="Yoshinaga Y."/>
            <person name="Zwiers L.-H."/>
            <person name="Turgeon B."/>
            <person name="Goodwin S."/>
            <person name="Spatafora J."/>
            <person name="Crous P."/>
            <person name="Grigoriev I."/>
        </authorList>
    </citation>
    <scope>NUCLEOTIDE SEQUENCE</scope>
    <source>
        <strain evidence="2">CBS 123094</strain>
    </source>
</reference>
<keyword evidence="3" id="KW-1185">Reference proteome</keyword>
<dbReference type="InterPro" id="IPR023213">
    <property type="entry name" value="CAT-like_dom_sf"/>
</dbReference>
<dbReference type="AlphaFoldDB" id="A0A6A5VZE1"/>
<dbReference type="PANTHER" id="PTHR31642">
    <property type="entry name" value="TRICHOTHECENE 3-O-ACETYLTRANSFERASE"/>
    <property type="match status" value="1"/>
</dbReference>
<organism evidence="2 3">
    <name type="scientific">Amniculicola lignicola CBS 123094</name>
    <dbReference type="NCBI Taxonomy" id="1392246"/>
    <lineage>
        <taxon>Eukaryota</taxon>
        <taxon>Fungi</taxon>
        <taxon>Dikarya</taxon>
        <taxon>Ascomycota</taxon>
        <taxon>Pezizomycotina</taxon>
        <taxon>Dothideomycetes</taxon>
        <taxon>Pleosporomycetidae</taxon>
        <taxon>Pleosporales</taxon>
        <taxon>Amniculicolaceae</taxon>
        <taxon>Amniculicola</taxon>
    </lineage>
</organism>
<dbReference type="Proteomes" id="UP000799779">
    <property type="component" value="Unassembled WGS sequence"/>
</dbReference>
<sequence length="491" mass="54474">MAKFRRILLSPFDNVMPRYYAKFILALRLNPGQELEEVHKLLAEAFHITIDSMPFLAGKAFLSNPGSTNPSIARLEVRIPTPVTRGHYPTLAFQDLSQELDYDELMDAGLPQEDLDGDKFLPNAYIPNLQSGADILVVQANYLDGGVLLGLGIFHPVTDGSGLNTIMKAWAENCVRLQATPEVCSAEKIQTESFDHTLLKRLWLAEGNQESALSELQPTPEQWRWIGLTPMEPWPAESENPAVLAAPDAPETPPMATGVFYITHKSFATLKAEVVKECSDQKDLLVSANDALMALLWKAISSARFPDPKAESFVDQEAQLDTTLDGRALFSEDLPSSYPGNIILINTARMQLSDVIASTTSLGHIAGEIRKATNQITKKQIHSSFAIAQSIPDYSKATYPFATFEGAELCISSLLQIPLFELNFGECFGNGGLPESVRPPRHEFYNICRRCLVLPPRQHGGFEVLIQLVDEEMMRLRKDLLFGKYAKYTCA</sequence>
<dbReference type="Gene3D" id="3.30.559.10">
    <property type="entry name" value="Chloramphenicol acetyltransferase-like domain"/>
    <property type="match status" value="2"/>
</dbReference>
<keyword evidence="1" id="KW-0808">Transferase</keyword>
<evidence type="ECO:0000313" key="2">
    <source>
        <dbReference type="EMBL" id="KAF1993251.1"/>
    </source>
</evidence>
<protein>
    <recommendedName>
        <fullName evidence="4">Trichothecene 3-O-acetyltransferase</fullName>
    </recommendedName>
</protein>
<dbReference type="OrthoDB" id="1862401at2759"/>
<dbReference type="InterPro" id="IPR050317">
    <property type="entry name" value="Plant_Fungal_Acyltransferase"/>
</dbReference>
<dbReference type="GO" id="GO:0016747">
    <property type="term" value="F:acyltransferase activity, transferring groups other than amino-acyl groups"/>
    <property type="evidence" value="ECO:0007669"/>
    <property type="project" value="TreeGrafter"/>
</dbReference>
<evidence type="ECO:0008006" key="4">
    <source>
        <dbReference type="Google" id="ProtNLM"/>
    </source>
</evidence>
<proteinExistence type="predicted"/>
<accession>A0A6A5VZE1</accession>